<evidence type="ECO:0008006" key="3">
    <source>
        <dbReference type="Google" id="ProtNLM"/>
    </source>
</evidence>
<protein>
    <recommendedName>
        <fullName evidence="3">Phage tail protein</fullName>
    </recommendedName>
</protein>
<dbReference type="RefSeq" id="WP_120571277.1">
    <property type="nucleotide sequence ID" value="NZ_CP024087.1"/>
</dbReference>
<accession>A0A386WM72</accession>
<dbReference type="AlphaFoldDB" id="A0A386WM72"/>
<gene>
    <name evidence="1" type="ORF">CSH63_17935</name>
</gene>
<organism evidence="1 2">
    <name type="scientific">Micromonospora tulbaghiae</name>
    <dbReference type="NCBI Taxonomy" id="479978"/>
    <lineage>
        <taxon>Bacteria</taxon>
        <taxon>Bacillati</taxon>
        <taxon>Actinomycetota</taxon>
        <taxon>Actinomycetes</taxon>
        <taxon>Micromonosporales</taxon>
        <taxon>Micromonosporaceae</taxon>
        <taxon>Micromonospora</taxon>
    </lineage>
</organism>
<dbReference type="KEGG" id="mtua:CSH63_17935"/>
<sequence length="188" mass="20595">MAVDIELIRAYTDGLVATHDPTSPGVITPPTNASSPLASGFRECGAISDGGLNESTKQQRKDVFIWQKNALVRRIPGQFEKTWKFAAAETSLFNLGIQYPGSVIVSTTEGARVEEKPPTQDIRAWVLHGVDDARALRLYVPKGEVTERGDVVWSGEGITVYEWTLTGYLDTNGVVAYRHYLDPAMATP</sequence>
<proteinExistence type="predicted"/>
<name>A0A386WM72_9ACTN</name>
<dbReference type="InterPro" id="IPR058154">
    <property type="entry name" value="Bxb1_TTP-like"/>
</dbReference>
<evidence type="ECO:0000313" key="1">
    <source>
        <dbReference type="EMBL" id="AYF29311.1"/>
    </source>
</evidence>
<evidence type="ECO:0000313" key="2">
    <source>
        <dbReference type="Proteomes" id="UP000267804"/>
    </source>
</evidence>
<dbReference type="Pfam" id="PF25681">
    <property type="entry name" value="Phage_TTP_17"/>
    <property type="match status" value="1"/>
</dbReference>
<dbReference type="Proteomes" id="UP000267804">
    <property type="component" value="Chromosome"/>
</dbReference>
<reference evidence="1 2" key="1">
    <citation type="submission" date="2017-10" db="EMBL/GenBank/DDBJ databases">
        <title>Integration of genomic and chemical information greatly accelerates assignment of the full stereostructure of myelolactone, a potent inhibitor of myeloma from a marine-derived Micromonospora.</title>
        <authorList>
            <person name="Kim M.C."/>
            <person name="Machado H."/>
            <person name="Jensen P.R."/>
            <person name="Fenical W."/>
        </authorList>
    </citation>
    <scope>NUCLEOTIDE SEQUENCE [LARGE SCALE GENOMIC DNA]</scope>
    <source>
        <strain evidence="1 2">CNY-010</strain>
    </source>
</reference>
<dbReference type="EMBL" id="CP024087">
    <property type="protein sequence ID" value="AYF29311.1"/>
    <property type="molecule type" value="Genomic_DNA"/>
</dbReference>